<dbReference type="InterPro" id="IPR021717">
    <property type="entry name" value="Nucleoporin_Nup160"/>
</dbReference>
<evidence type="ECO:0000313" key="1">
    <source>
        <dbReference type="EMBL" id="GFR47204.1"/>
    </source>
</evidence>
<accession>A0AAD3DSD4</accession>
<protein>
    <submittedName>
        <fullName evidence="1">Uncharacterized protein</fullName>
    </submittedName>
</protein>
<gene>
    <name evidence="1" type="ORF">Agub_g8884</name>
</gene>
<dbReference type="PANTHER" id="PTHR21286">
    <property type="entry name" value="NUCLEAR PORE COMPLEX PROTEIN NUP160"/>
    <property type="match status" value="1"/>
</dbReference>
<proteinExistence type="predicted"/>
<evidence type="ECO:0000313" key="2">
    <source>
        <dbReference type="Proteomes" id="UP001054857"/>
    </source>
</evidence>
<dbReference type="Proteomes" id="UP001054857">
    <property type="component" value="Unassembled WGS sequence"/>
</dbReference>
<feature type="non-terminal residue" evidence="1">
    <location>
        <position position="1"/>
    </location>
</feature>
<dbReference type="GO" id="GO:0017056">
    <property type="term" value="F:structural constituent of nuclear pore"/>
    <property type="evidence" value="ECO:0007669"/>
    <property type="project" value="TreeGrafter"/>
</dbReference>
<organism evidence="1 2">
    <name type="scientific">Astrephomene gubernaculifera</name>
    <dbReference type="NCBI Taxonomy" id="47775"/>
    <lineage>
        <taxon>Eukaryota</taxon>
        <taxon>Viridiplantae</taxon>
        <taxon>Chlorophyta</taxon>
        <taxon>core chlorophytes</taxon>
        <taxon>Chlorophyceae</taxon>
        <taxon>CS clade</taxon>
        <taxon>Chlamydomonadales</taxon>
        <taxon>Astrephomenaceae</taxon>
        <taxon>Astrephomene</taxon>
    </lineage>
</organism>
<dbReference type="EMBL" id="BMAR01000017">
    <property type="protein sequence ID" value="GFR47204.1"/>
    <property type="molecule type" value="Genomic_DNA"/>
</dbReference>
<name>A0AAD3DSD4_9CHLO</name>
<dbReference type="GO" id="GO:0005643">
    <property type="term" value="C:nuclear pore"/>
    <property type="evidence" value="ECO:0007669"/>
    <property type="project" value="TreeGrafter"/>
</dbReference>
<reference evidence="1 2" key="1">
    <citation type="journal article" date="2021" name="Sci. Rep.">
        <title>Genome sequencing of the multicellular alga Astrephomene provides insights into convergent evolution of germ-soma differentiation.</title>
        <authorList>
            <person name="Yamashita S."/>
            <person name="Yamamoto K."/>
            <person name="Matsuzaki R."/>
            <person name="Suzuki S."/>
            <person name="Yamaguchi H."/>
            <person name="Hirooka S."/>
            <person name="Minakuchi Y."/>
            <person name="Miyagishima S."/>
            <person name="Kawachi M."/>
            <person name="Toyoda A."/>
            <person name="Nozaki H."/>
        </authorList>
    </citation>
    <scope>NUCLEOTIDE SEQUENCE [LARGE SCALE GENOMIC DNA]</scope>
    <source>
        <strain evidence="1 2">NIES-4017</strain>
    </source>
</reference>
<keyword evidence="2" id="KW-1185">Reference proteome</keyword>
<dbReference type="AlphaFoldDB" id="A0AAD3DSD4"/>
<dbReference type="PANTHER" id="PTHR21286:SF0">
    <property type="entry name" value="NUCLEAR PORE COMPLEX PROTEIN NUP160"/>
    <property type="match status" value="1"/>
</dbReference>
<sequence length="302" mass="31314">VPTGGPPLPPTDLFVDDLDGGAAAAGLGAAGAAAVAGTLGGRAAPLWAKLRRLLTQMAEADVASELQQQNGGGSGTSGALRVGWMLRDAAAEAVLRTDPRVDLPQWLLDMFLVPAPPAVSDSVAPMTAGMGCSACGPASLLSLYLRHDRLASAVELVVAQVERWSRTDVRQRRQHSAAWMPYPQLELLHTKLTIAQQLGQERSTALLEHLNTAIAAHLSLVSTDTERLQEQQHQTRQIAGGAAQQHHGMGGMVEDMGGAAPSSLVLMTPFAAAVSTPMMTPIGGGASLFGGVSMGPGLRLFG</sequence>
<comment type="caution">
    <text evidence="1">The sequence shown here is derived from an EMBL/GenBank/DDBJ whole genome shotgun (WGS) entry which is preliminary data.</text>
</comment>